<sequence>MPSDLIQHMQGCGNCRTLAVEYGTTLISSRRPRARERDWELPLVTTRVELEDHLVAEHAVWLPGRVAGCGTCEAWYCGPTDGPLEEAEALHRAWHLYEPLREICTPGNHGITDLM</sequence>
<evidence type="ECO:0000313" key="3">
    <source>
        <dbReference type="Proteomes" id="UP001622557"/>
    </source>
</evidence>
<evidence type="ECO:0000313" key="2">
    <source>
        <dbReference type="EMBL" id="WTQ85637.1"/>
    </source>
</evidence>
<evidence type="ECO:0000313" key="1">
    <source>
        <dbReference type="EMBL" id="WTQ78861.1"/>
    </source>
</evidence>
<dbReference type="RefSeq" id="WP_405444503.1">
    <property type="nucleotide sequence ID" value="NZ_CP108164.1"/>
</dbReference>
<proteinExistence type="predicted"/>
<dbReference type="Proteomes" id="UP001622557">
    <property type="component" value="Chromosome"/>
</dbReference>
<keyword evidence="3" id="KW-1185">Reference proteome</keyword>
<protein>
    <submittedName>
        <fullName evidence="2">Uncharacterized protein</fullName>
    </submittedName>
</protein>
<dbReference type="EMBL" id="CP108164">
    <property type="protein sequence ID" value="WTQ78861.1"/>
    <property type="molecule type" value="Genomic_DNA"/>
</dbReference>
<name>A0ABZ1KYI8_STRAH</name>
<accession>A0ABZ1KYI8</accession>
<organism evidence="2 3">
    <name type="scientific">Streptomyces achromogenes</name>
    <dbReference type="NCBI Taxonomy" id="67255"/>
    <lineage>
        <taxon>Bacteria</taxon>
        <taxon>Bacillati</taxon>
        <taxon>Actinomycetota</taxon>
        <taxon>Actinomycetes</taxon>
        <taxon>Kitasatosporales</taxon>
        <taxon>Streptomycetaceae</taxon>
        <taxon>Streptomyces</taxon>
    </lineage>
</organism>
<dbReference type="GeneID" id="97286279"/>
<gene>
    <name evidence="1" type="ORF">OG350_00430</name>
    <name evidence="2" type="ORF">OG350_37570</name>
</gene>
<reference evidence="2 3" key="1">
    <citation type="submission" date="2022-10" db="EMBL/GenBank/DDBJ databases">
        <title>The complete genomes of actinobacterial strains from the NBC collection.</title>
        <authorList>
            <person name="Joergensen T.S."/>
            <person name="Alvarez Arevalo M."/>
            <person name="Sterndorff E.B."/>
            <person name="Faurdal D."/>
            <person name="Vuksanovic O."/>
            <person name="Mourched A.-S."/>
            <person name="Charusanti P."/>
            <person name="Shaw S."/>
            <person name="Blin K."/>
            <person name="Weber T."/>
        </authorList>
    </citation>
    <scope>NUCLEOTIDE SEQUENCE [LARGE SCALE GENOMIC DNA]</scope>
    <source>
        <strain evidence="2 3">NBC_00156</strain>
    </source>
</reference>
<dbReference type="EMBL" id="CP108164">
    <property type="protein sequence ID" value="WTQ85637.1"/>
    <property type="molecule type" value="Genomic_DNA"/>
</dbReference>